<dbReference type="SUPFAM" id="SSF56219">
    <property type="entry name" value="DNase I-like"/>
    <property type="match status" value="1"/>
</dbReference>
<dbReference type="PRINTS" id="PR01345">
    <property type="entry name" value="CERVTRCPTASE"/>
</dbReference>
<name>A0AAN5DD63_9BILA</name>
<dbReference type="GO" id="GO:0003824">
    <property type="term" value="F:catalytic activity"/>
    <property type="evidence" value="ECO:0007669"/>
    <property type="project" value="InterPro"/>
</dbReference>
<accession>A0AAN5DD63</accession>
<dbReference type="Pfam" id="PF03372">
    <property type="entry name" value="Exo_endo_phos"/>
    <property type="match status" value="1"/>
</dbReference>
<dbReference type="PANTHER" id="PTHR47510">
    <property type="entry name" value="REVERSE TRANSCRIPTASE DOMAIN-CONTAINING PROTEIN"/>
    <property type="match status" value="1"/>
</dbReference>
<feature type="domain" description="Endonuclease/exonuclease/phosphatase" evidence="1">
    <location>
        <begin position="4"/>
        <end position="178"/>
    </location>
</feature>
<evidence type="ECO:0000313" key="2">
    <source>
        <dbReference type="EMBL" id="GMR60022.1"/>
    </source>
</evidence>
<dbReference type="Gene3D" id="3.60.10.10">
    <property type="entry name" value="Endonuclease/exonuclease/phosphatase"/>
    <property type="match status" value="1"/>
</dbReference>
<dbReference type="InterPro" id="IPR036691">
    <property type="entry name" value="Endo/exonu/phosph_ase_sf"/>
</dbReference>
<feature type="non-terminal residue" evidence="2">
    <location>
        <position position="655"/>
    </location>
</feature>
<gene>
    <name evidence="2" type="ORF">PMAYCL1PPCAC_30217</name>
</gene>
<evidence type="ECO:0000313" key="3">
    <source>
        <dbReference type="Proteomes" id="UP001328107"/>
    </source>
</evidence>
<dbReference type="PANTHER" id="PTHR47510:SF3">
    <property type="entry name" value="ENDO_EXONUCLEASE_PHOSPHATASE DOMAIN-CONTAINING PROTEIN"/>
    <property type="match status" value="1"/>
</dbReference>
<comment type="caution">
    <text evidence="2">The sequence shown here is derived from an EMBL/GenBank/DDBJ whole genome shotgun (WGS) entry which is preliminary data.</text>
</comment>
<organism evidence="2 3">
    <name type="scientific">Pristionchus mayeri</name>
    <dbReference type="NCBI Taxonomy" id="1317129"/>
    <lineage>
        <taxon>Eukaryota</taxon>
        <taxon>Metazoa</taxon>
        <taxon>Ecdysozoa</taxon>
        <taxon>Nematoda</taxon>
        <taxon>Chromadorea</taxon>
        <taxon>Rhabditida</taxon>
        <taxon>Rhabditina</taxon>
        <taxon>Diplogasteromorpha</taxon>
        <taxon>Diplogasteroidea</taxon>
        <taxon>Neodiplogasteridae</taxon>
        <taxon>Pristionchus</taxon>
    </lineage>
</organism>
<dbReference type="EMBL" id="BTRK01000006">
    <property type="protein sequence ID" value="GMR60022.1"/>
    <property type="molecule type" value="Genomic_DNA"/>
</dbReference>
<dbReference type="Proteomes" id="UP001328107">
    <property type="component" value="Unassembled WGS sequence"/>
</dbReference>
<protein>
    <recommendedName>
        <fullName evidence="1">Endonuclease/exonuclease/phosphatase domain-containing protein</fullName>
    </recommendedName>
</protein>
<reference evidence="3" key="1">
    <citation type="submission" date="2022-10" db="EMBL/GenBank/DDBJ databases">
        <title>Genome assembly of Pristionchus species.</title>
        <authorList>
            <person name="Yoshida K."/>
            <person name="Sommer R.J."/>
        </authorList>
    </citation>
    <scope>NUCLEOTIDE SEQUENCE [LARGE SCALE GENOMIC DNA]</scope>
    <source>
        <strain evidence="3">RS5460</strain>
    </source>
</reference>
<dbReference type="InterPro" id="IPR005135">
    <property type="entry name" value="Endo/exonuclease/phosphatase"/>
</dbReference>
<proteinExistence type="predicted"/>
<dbReference type="AlphaFoldDB" id="A0AAN5DD63"/>
<sequence length="655" mass="74008">MITQPDVVFLTETWLSNKIPSSLIIGSLPYTITRRDRSSRGGGTCVILRDYLSFSTISLPSAEHEITCIDLFHSSAYIRLCLVYRPPSYSPSMTDSLITCLSDIHASSPHPIVISGDFNSDSLSAIPTPIDRLFRDFIISADLCHFNMLPTRGSKCIDWVLGSDPTLVSAISVIPPFPSCDHSGLSFSLSSSQLPSHPPLIHDFSRVDYTALSNHLLSIDWLSLFRDCPDIDSLYHQFSSTIRSAIDIFVPYRTPRPPSLSYPSHIVRLIKHRDQLFAKIHIPTVRILFDQCSKKLLSEIDKWTRYSTRKKLARSKDLYRHISSLTKPKLSIPEIVSPDNVPVFDSLSKSNLLASEFASHFTIDDGLLPPLSSLPIPPSLSLFTLFPHEVYKSLRKLSPSCSTGYDGIPQIIFSRCAYAAITSEFQSALDCLFEWTQLNQLSLSASKCSHLRIGSNKQSSPRYNINSNQLPLENNVRDLGVQVRSDLKNSCSIKTRAQKATSKLFLLLKALPFNCPTILIRSYKAYVLPLLDFASPFWNPHYISDIETLEKVQHIFTRQVFYRCFPSPSYPLSLPSYSDRMKTLGLRSLTERPQRDRTSSFGINIELTTSTARFHSFPVRTSRWYSQLPDVIRTAPNIRVFKHRLENHPIVADLS</sequence>
<keyword evidence="3" id="KW-1185">Reference proteome</keyword>
<evidence type="ECO:0000259" key="1">
    <source>
        <dbReference type="Pfam" id="PF03372"/>
    </source>
</evidence>